<organism evidence="1 2">
    <name type="scientific">Pedobacter albus</name>
    <dbReference type="NCBI Taxonomy" id="3113905"/>
    <lineage>
        <taxon>Bacteria</taxon>
        <taxon>Pseudomonadati</taxon>
        <taxon>Bacteroidota</taxon>
        <taxon>Sphingobacteriia</taxon>
        <taxon>Sphingobacteriales</taxon>
        <taxon>Sphingobacteriaceae</taxon>
        <taxon>Pedobacter</taxon>
    </lineage>
</organism>
<evidence type="ECO:0000313" key="2">
    <source>
        <dbReference type="Proteomes" id="UP001336835"/>
    </source>
</evidence>
<dbReference type="EMBL" id="JAZDQT010000002">
    <property type="protein sequence ID" value="MEE1946201.1"/>
    <property type="molecule type" value="Genomic_DNA"/>
</dbReference>
<gene>
    <name evidence="1" type="ORF">VRU48_13845</name>
</gene>
<dbReference type="Proteomes" id="UP001336835">
    <property type="component" value="Unassembled WGS sequence"/>
</dbReference>
<protein>
    <recommendedName>
        <fullName evidence="3">Secreted protein</fullName>
    </recommendedName>
</protein>
<reference evidence="1 2" key="1">
    <citation type="submission" date="2024-01" db="EMBL/GenBank/DDBJ databases">
        <title>Pedobacter sp. nov., isolated from fresh soil.</title>
        <authorList>
            <person name="Le N.T.T."/>
        </authorList>
    </citation>
    <scope>NUCLEOTIDE SEQUENCE [LARGE SCALE GENOMIC DNA]</scope>
    <source>
        <strain evidence="1 2">KR3-3</strain>
    </source>
</reference>
<accession>A0ABU7I9Q8</accession>
<proteinExistence type="predicted"/>
<sequence length="96" mass="10779">MLWVFSLAITPWSALHHHEQAPEVAVEKHCTHKVHVKTQQETCLICAAHFEKNYTTTENTYITYLSSKLMSKNISSVSSSYAELIATSLRGPPAFS</sequence>
<dbReference type="RefSeq" id="WP_330108509.1">
    <property type="nucleotide sequence ID" value="NZ_JAZDQT010000002.1"/>
</dbReference>
<name>A0ABU7I9Q8_9SPHI</name>
<comment type="caution">
    <text evidence="1">The sequence shown here is derived from an EMBL/GenBank/DDBJ whole genome shotgun (WGS) entry which is preliminary data.</text>
</comment>
<evidence type="ECO:0008006" key="3">
    <source>
        <dbReference type="Google" id="ProtNLM"/>
    </source>
</evidence>
<evidence type="ECO:0000313" key="1">
    <source>
        <dbReference type="EMBL" id="MEE1946201.1"/>
    </source>
</evidence>
<keyword evidence="2" id="KW-1185">Reference proteome</keyword>